<proteinExistence type="inferred from homology"/>
<dbReference type="NCBIfam" id="NF000584">
    <property type="entry name" value="PRK00009.1"/>
    <property type="match status" value="1"/>
</dbReference>
<evidence type="ECO:0000313" key="12">
    <source>
        <dbReference type="Proteomes" id="UP000053199"/>
    </source>
</evidence>
<dbReference type="Pfam" id="PF00311">
    <property type="entry name" value="PEPcase"/>
    <property type="match status" value="1"/>
</dbReference>
<accession>A0A0V8IGJ5</accession>
<reference evidence="11 12" key="1">
    <citation type="journal article" date="2014" name="Arch. Microbiol.">
        <title>Arthrobacter enclensis sp. nov., isolated from sediment sample.</title>
        <authorList>
            <person name="Dastager S.G."/>
            <person name="Liu Q."/>
            <person name="Tang S.K."/>
            <person name="Krishnamurthi S."/>
            <person name="Lee J.C."/>
            <person name="Li W.J."/>
        </authorList>
    </citation>
    <scope>NUCLEOTIDE SEQUENCE [LARGE SCALE GENOMIC DNA]</scope>
    <source>
        <strain evidence="11 12">NIO-1008</strain>
    </source>
</reference>
<sequence>MAHTAAHPESDLASELRADVRRVSTLLGESLVRQHGPELLDLVEQVRLLTKESKEAARGGADATGPWSAHDVVAQVRELLGSLPIEQATDLVRAFAFYFHLANAAEQVHRVRGLRTRAEKDGWLAKTVAEIAGQAGPEVLQEVVNGLDVRPIFTAHPTEASRRSVLDKIRKLSDVLAQPTAEGTTARRRQDRQLAEIIDQMWQTDELRQVRPTPVDEARNAIYYLGGILTDAMPEMLAELSELLGEHGVTLASQDAPIKFGSWIGGDRDGNPNVTAAVTREILQIQNQNAIRISIGMIDELISILSNSTALAGADQVLLDSISADLKKLPGLDKRVLELNAQEPYRLKLTCIKAKLINTGKRVAANSNHEHGRDYNGTDELLADLDLLELSLRNHSATLAADGALARVRRAIASFGLHLATLDIREHADHHHDAVGQLMDRIGGPGLRYAELSRKERFEVLGSELASRRPLSGHPIKLDGAADGTYDVFREIRRALRMYGPDVIETYIISMTRGADDVLAAAVIAREAGLINLFGEKPYAKLGFAPLLETVEELRASAEIIDQLLSDPSYRELVRLRGDIQEVMLGYSDSNKESGVMTSQWEIHKTQRKLRDVAAKHGVRVRLFHGRGGSVGRGGGPTYDAILAQPNGVLEGEIKFTEQGEVISDKYSLPELARENLELSLAAVLQGSALHRDPRTSEDQRERYAHVMETISDAAFERYRGLIDHPDLPAYFMASTPVEQLGSLNIGSRPSKRPDSGAGLGGLRAIPWVFGWTQSRQIVPGWFGVGSGLKAAREAGHSAQLVEMIGHWHFFRSVLSNVEMTLAKTDLDIAGYYVDTLVPEELQHIFRTIREEYELTVAEVQNLTGEHVLLDAQPTLKRSLEVRDQYLDPISYLQVELLRRVRAEAGGGMSNGEIDERLQRAMLITVNGVAAGLRNTG</sequence>
<protein>
    <recommendedName>
        <fullName evidence="4 9">Phosphoenolpyruvate carboxylase</fullName>
        <shortName evidence="9">PEPC</shortName>
        <shortName evidence="9">PEPCase</shortName>
        <ecNumber evidence="3 9">4.1.1.31</ecNumber>
    </recommendedName>
</protein>
<dbReference type="InterPro" id="IPR022805">
    <property type="entry name" value="PEP_COase_bac/pln-type"/>
</dbReference>
<dbReference type="RefSeq" id="WP_058268873.1">
    <property type="nucleotide sequence ID" value="NZ_FMAZ01000006.1"/>
</dbReference>
<dbReference type="STRING" id="993070.AS031_14525"/>
<evidence type="ECO:0000256" key="8">
    <source>
        <dbReference type="ARBA" id="ARBA00048995"/>
    </source>
</evidence>
<keyword evidence="12" id="KW-1185">Reference proteome</keyword>
<dbReference type="InterPro" id="IPR021135">
    <property type="entry name" value="PEP_COase"/>
</dbReference>
<dbReference type="PRINTS" id="PR00150">
    <property type="entry name" value="PEPCARBXLASE"/>
</dbReference>
<dbReference type="AlphaFoldDB" id="A0A0V8IGJ5"/>
<dbReference type="SUPFAM" id="SSF51621">
    <property type="entry name" value="Phosphoenolpyruvate/pyruvate domain"/>
    <property type="match status" value="1"/>
</dbReference>
<dbReference type="InterPro" id="IPR015813">
    <property type="entry name" value="Pyrv/PenolPyrv_kinase-like_dom"/>
</dbReference>
<dbReference type="EC" id="4.1.1.31" evidence="3 9"/>
<dbReference type="EMBL" id="LNQM01000007">
    <property type="protein sequence ID" value="KSU73900.1"/>
    <property type="molecule type" value="Genomic_DNA"/>
</dbReference>
<name>A0A0V8IGJ5_9MICC</name>
<dbReference type="GO" id="GO:0005829">
    <property type="term" value="C:cytosol"/>
    <property type="evidence" value="ECO:0007669"/>
    <property type="project" value="TreeGrafter"/>
</dbReference>
<feature type="active site" evidence="9 10">
    <location>
        <position position="156"/>
    </location>
</feature>
<dbReference type="GO" id="GO:0006099">
    <property type="term" value="P:tricarboxylic acid cycle"/>
    <property type="evidence" value="ECO:0007669"/>
    <property type="project" value="InterPro"/>
</dbReference>
<dbReference type="Proteomes" id="UP000053199">
    <property type="component" value="Unassembled WGS sequence"/>
</dbReference>
<dbReference type="PANTHER" id="PTHR30523">
    <property type="entry name" value="PHOSPHOENOLPYRUVATE CARBOXYLASE"/>
    <property type="match status" value="1"/>
</dbReference>
<evidence type="ECO:0000256" key="2">
    <source>
        <dbReference type="ARBA" id="ARBA00008346"/>
    </source>
</evidence>
<comment type="cofactor">
    <cofactor evidence="9">
        <name>Mg(2+)</name>
        <dbReference type="ChEBI" id="CHEBI:18420"/>
    </cofactor>
</comment>
<feature type="active site" evidence="9">
    <location>
        <position position="592"/>
    </location>
</feature>
<keyword evidence="6 9" id="KW-0456">Lyase</keyword>
<gene>
    <name evidence="9" type="primary">ppc</name>
    <name evidence="11" type="ORF">AS031_14525</name>
</gene>
<comment type="function">
    <text evidence="1 9">Forms oxaloacetate, a four-carbon dicarboxylic acid source for the tricarboxylic acid cycle.</text>
</comment>
<dbReference type="GO" id="GO:0008964">
    <property type="term" value="F:phosphoenolpyruvate carboxylase activity"/>
    <property type="evidence" value="ECO:0007669"/>
    <property type="project" value="UniProtKB-UniRule"/>
</dbReference>
<evidence type="ECO:0000256" key="3">
    <source>
        <dbReference type="ARBA" id="ARBA00012305"/>
    </source>
</evidence>
<evidence type="ECO:0000256" key="6">
    <source>
        <dbReference type="ARBA" id="ARBA00023239"/>
    </source>
</evidence>
<keyword evidence="11" id="KW-0670">Pyruvate</keyword>
<comment type="caution">
    <text evidence="11">The sequence shown here is derived from an EMBL/GenBank/DDBJ whole genome shotgun (WGS) entry which is preliminary data.</text>
</comment>
<dbReference type="Gene3D" id="1.20.1440.90">
    <property type="entry name" value="Phosphoenolpyruvate/pyruvate domain"/>
    <property type="match status" value="1"/>
</dbReference>
<evidence type="ECO:0000256" key="10">
    <source>
        <dbReference type="PROSITE-ProRule" id="PRU10111"/>
    </source>
</evidence>
<evidence type="ECO:0000256" key="7">
    <source>
        <dbReference type="ARBA" id="ARBA00023300"/>
    </source>
</evidence>
<dbReference type="PROSITE" id="PS00781">
    <property type="entry name" value="PEPCASE_1"/>
    <property type="match status" value="1"/>
</dbReference>
<organism evidence="11 12">
    <name type="scientific">Pseudarthrobacter enclensis</name>
    <dbReference type="NCBI Taxonomy" id="993070"/>
    <lineage>
        <taxon>Bacteria</taxon>
        <taxon>Bacillati</taxon>
        <taxon>Actinomycetota</taxon>
        <taxon>Actinomycetes</taxon>
        <taxon>Micrococcales</taxon>
        <taxon>Micrococcaceae</taxon>
        <taxon>Pseudarthrobacter</taxon>
    </lineage>
</organism>
<dbReference type="HAMAP" id="MF_00595">
    <property type="entry name" value="PEPcase_type1"/>
    <property type="match status" value="1"/>
</dbReference>
<keyword evidence="7 9" id="KW-0120">Carbon dioxide fixation</keyword>
<comment type="subunit">
    <text evidence="9">Homotetramer.</text>
</comment>
<dbReference type="PANTHER" id="PTHR30523:SF6">
    <property type="entry name" value="PHOSPHOENOLPYRUVATE CARBOXYLASE"/>
    <property type="match status" value="1"/>
</dbReference>
<dbReference type="OrthoDB" id="9768133at2"/>
<dbReference type="GO" id="GO:0015977">
    <property type="term" value="P:carbon fixation"/>
    <property type="evidence" value="ECO:0007669"/>
    <property type="project" value="UniProtKB-UniRule"/>
</dbReference>
<comment type="catalytic activity">
    <reaction evidence="8 9">
        <text>oxaloacetate + phosphate = phosphoenolpyruvate + hydrogencarbonate</text>
        <dbReference type="Rhea" id="RHEA:28370"/>
        <dbReference type="ChEBI" id="CHEBI:16452"/>
        <dbReference type="ChEBI" id="CHEBI:17544"/>
        <dbReference type="ChEBI" id="CHEBI:43474"/>
        <dbReference type="ChEBI" id="CHEBI:58702"/>
        <dbReference type="EC" id="4.1.1.31"/>
    </reaction>
</comment>
<dbReference type="InterPro" id="IPR018129">
    <property type="entry name" value="PEP_COase_Lys_AS"/>
</dbReference>
<evidence type="ECO:0000256" key="4">
    <source>
        <dbReference type="ARBA" id="ARBA00022419"/>
    </source>
</evidence>
<evidence type="ECO:0000313" key="11">
    <source>
        <dbReference type="EMBL" id="KSU73900.1"/>
    </source>
</evidence>
<keyword evidence="5 9" id="KW-0460">Magnesium</keyword>
<evidence type="ECO:0000256" key="1">
    <source>
        <dbReference type="ARBA" id="ARBA00003670"/>
    </source>
</evidence>
<dbReference type="GO" id="GO:0000287">
    <property type="term" value="F:magnesium ion binding"/>
    <property type="evidence" value="ECO:0007669"/>
    <property type="project" value="UniProtKB-UniRule"/>
</dbReference>
<evidence type="ECO:0000256" key="5">
    <source>
        <dbReference type="ARBA" id="ARBA00022842"/>
    </source>
</evidence>
<dbReference type="GO" id="GO:0006107">
    <property type="term" value="P:oxaloacetate metabolic process"/>
    <property type="evidence" value="ECO:0007669"/>
    <property type="project" value="UniProtKB-UniRule"/>
</dbReference>
<evidence type="ECO:0000256" key="9">
    <source>
        <dbReference type="HAMAP-Rule" id="MF_00595"/>
    </source>
</evidence>
<comment type="similarity">
    <text evidence="2 9">Belongs to the PEPCase type 1 family.</text>
</comment>